<dbReference type="Pfam" id="PF21048">
    <property type="entry name" value="Rad26-like_N"/>
    <property type="match status" value="1"/>
</dbReference>
<feature type="region of interest" description="Disordered" evidence="1">
    <location>
        <begin position="1"/>
        <end position="105"/>
    </location>
</feature>
<protein>
    <recommendedName>
        <fullName evidence="7">DNA repair protein Rad26</fullName>
    </recommendedName>
</protein>
<dbReference type="InterPro" id="IPR048379">
    <property type="entry name" value="Rad26-like_C"/>
</dbReference>
<dbReference type="STRING" id="526221.C9SUF2"/>
<dbReference type="InterPro" id="IPR022093">
    <property type="entry name" value="Rad26-like_helical"/>
</dbReference>
<feature type="compositionally biased region" description="Acidic residues" evidence="1">
    <location>
        <begin position="49"/>
        <end position="61"/>
    </location>
</feature>
<name>C9SUF2_VERA1</name>
<dbReference type="eggNOG" id="ENOG502RZ1G">
    <property type="taxonomic scope" value="Eukaryota"/>
</dbReference>
<feature type="compositionally biased region" description="Acidic residues" evidence="1">
    <location>
        <begin position="1"/>
        <end position="10"/>
    </location>
</feature>
<accession>C9SUF2</accession>
<evidence type="ECO:0000256" key="1">
    <source>
        <dbReference type="SAM" id="MobiDB-lite"/>
    </source>
</evidence>
<dbReference type="AlphaFoldDB" id="C9SUF2"/>
<evidence type="ECO:0008006" key="7">
    <source>
        <dbReference type="Google" id="ProtNLM"/>
    </source>
</evidence>
<dbReference type="Pfam" id="PF21046">
    <property type="entry name" value="Rad26-like_C"/>
    <property type="match status" value="1"/>
</dbReference>
<evidence type="ECO:0000259" key="2">
    <source>
        <dbReference type="Pfam" id="PF12331"/>
    </source>
</evidence>
<dbReference type="EMBL" id="DS985225">
    <property type="protein sequence ID" value="EEY22463.1"/>
    <property type="molecule type" value="Genomic_DNA"/>
</dbReference>
<proteinExistence type="predicted"/>
<feature type="domain" description="Rad26-like helical repeats" evidence="2">
    <location>
        <begin position="483"/>
        <end position="726"/>
    </location>
</feature>
<keyword evidence="6" id="KW-1185">Reference proteome</keyword>
<gene>
    <name evidence="5" type="ORF">VDBG_08573</name>
</gene>
<evidence type="ECO:0000259" key="4">
    <source>
        <dbReference type="Pfam" id="PF21048"/>
    </source>
</evidence>
<feature type="region of interest" description="Disordered" evidence="1">
    <location>
        <begin position="675"/>
        <end position="696"/>
    </location>
</feature>
<dbReference type="Proteomes" id="UP000008698">
    <property type="component" value="Unassembled WGS sequence"/>
</dbReference>
<feature type="domain" description="Rad26-like N-terminal" evidence="4">
    <location>
        <begin position="374"/>
        <end position="423"/>
    </location>
</feature>
<dbReference type="OrthoDB" id="5245063at2759"/>
<dbReference type="Pfam" id="PF12331">
    <property type="entry name" value="Rad26-like_helical_rpts"/>
    <property type="match status" value="1"/>
</dbReference>
<feature type="compositionally biased region" description="Polar residues" evidence="1">
    <location>
        <begin position="268"/>
        <end position="280"/>
    </location>
</feature>
<evidence type="ECO:0000313" key="5">
    <source>
        <dbReference type="EMBL" id="EEY22463.1"/>
    </source>
</evidence>
<reference evidence="6" key="1">
    <citation type="journal article" date="2011" name="PLoS Pathog.">
        <title>Comparative genomics yields insights into niche adaptation of plant vascular wilt pathogens.</title>
        <authorList>
            <person name="Klosterman S.J."/>
            <person name="Subbarao K.V."/>
            <person name="Kang S."/>
            <person name="Veronese P."/>
            <person name="Gold S.E."/>
            <person name="Thomma B.P.H.J."/>
            <person name="Chen Z."/>
            <person name="Henrissat B."/>
            <person name="Lee Y.-H."/>
            <person name="Park J."/>
            <person name="Garcia-Pedrajas M.D."/>
            <person name="Barbara D.J."/>
            <person name="Anchieta A."/>
            <person name="de Jonge R."/>
            <person name="Santhanam P."/>
            <person name="Maruthachalam K."/>
            <person name="Atallah Z."/>
            <person name="Amyotte S.G."/>
            <person name="Paz Z."/>
            <person name="Inderbitzin P."/>
            <person name="Hayes R.J."/>
            <person name="Heiman D.I."/>
            <person name="Young S."/>
            <person name="Zeng Q."/>
            <person name="Engels R."/>
            <person name="Galagan J."/>
            <person name="Cuomo C.A."/>
            <person name="Dobinson K.F."/>
            <person name="Ma L.-J."/>
        </authorList>
    </citation>
    <scope>NUCLEOTIDE SEQUENCE [LARGE SCALE GENOMIC DNA]</scope>
    <source>
        <strain evidence="6">VaMs.102 / ATCC MYA-4576 / FGSC 10136</strain>
    </source>
</reference>
<sequence length="801" mass="86997">MDNYSDDGFDDLNPNALQELENNAIQFTQAQTQAPPRTQQPADNPYNDLEFEDDDLDDTELIDGLLPQAPVGTSTNTGPRPYHQKPPLPVANRPPAAPIPPSSRWDISAKSRYTVVNTTHGQPLASQIPPPIGASYRPQHSQFARPALPTVRPAYQQPLASQAPRESGNDVVAAMQQRLKALESELYSAKGEVAIIRANSSKAQQEYTTEVARLKKQNAEQEAKQQRLVEQAVAAQNNAATELQFLQRDVKETSARARRANAAPGVQRNDSGGSATNTPKKTSKTWGMADGFDEMDIVLSPSKGRGKLRDAGPVAIPLTERTPTKNKRKRPVVDSPVMALETHEGDLVQSNADAGATAPKLFAVSSANTLPFDFLQLVLDHGSLHGEPPTFDILSRYAFPSDPDTSFAAQIYQSLPRMGNVHDPLQLLIDFSHLILTMWHQCLDEAYYRPIWDLVSLLAFTLQLQTVSVAPNLIHSLVPAAERSMYMVLELRYKSTDGDLSGDPAADSLQQQIDTTHILSLLHLAAMASVSAIVQTEEGAQTQQANFWSMMPVDFVLIFLTPNQRLDDILGMMDLLCTSVLSASVGPLEMGKDPETVAYMIIEKLTCNLLDLPRTASTPRLIHTVGSGVLRTLTAFTQSQFGALQVANHVNAIPRLVTTLSGLVDELYDASDPVVTETPAGSGGNRAAAHAPAGDLGADNADDADDDLGGLHRLIKQIVLLLHRLVADPATADAANIQSKLAMAYGGPQRYILSLSRIHFAEEDLVYEAGIDEETAELARELCEFVVTPDEGEGVREAFGV</sequence>
<organism evidence="6">
    <name type="scientific">Verticillium alfalfae (strain VaMs.102 / ATCC MYA-4576 / FGSC 10136)</name>
    <name type="common">Verticillium wilt of alfalfa</name>
    <name type="synonym">Verticillium albo-atrum</name>
    <dbReference type="NCBI Taxonomy" id="526221"/>
    <lineage>
        <taxon>Eukaryota</taxon>
        <taxon>Fungi</taxon>
        <taxon>Dikarya</taxon>
        <taxon>Ascomycota</taxon>
        <taxon>Pezizomycotina</taxon>
        <taxon>Sordariomycetes</taxon>
        <taxon>Hypocreomycetidae</taxon>
        <taxon>Glomerellales</taxon>
        <taxon>Plectosphaerellaceae</taxon>
        <taxon>Verticillium</taxon>
    </lineage>
</organism>
<evidence type="ECO:0000313" key="6">
    <source>
        <dbReference type="Proteomes" id="UP000008698"/>
    </source>
</evidence>
<feature type="domain" description="Rad26-like C-terminal" evidence="3">
    <location>
        <begin position="735"/>
        <end position="799"/>
    </location>
</feature>
<dbReference type="KEGG" id="val:VDBG_08573"/>
<dbReference type="OMA" id="EMAHEML"/>
<dbReference type="GeneID" id="9529582"/>
<evidence type="ECO:0000259" key="3">
    <source>
        <dbReference type="Pfam" id="PF21046"/>
    </source>
</evidence>
<dbReference type="HOGENOM" id="CLU_013058_1_0_1"/>
<dbReference type="InterPro" id="IPR048380">
    <property type="entry name" value="Rad26-like_N"/>
</dbReference>
<feature type="region of interest" description="Disordered" evidence="1">
    <location>
        <begin position="254"/>
        <end position="287"/>
    </location>
</feature>
<feature type="compositionally biased region" description="Low complexity" evidence="1">
    <location>
        <begin position="687"/>
        <end position="696"/>
    </location>
</feature>
<feature type="compositionally biased region" description="Low complexity" evidence="1">
    <location>
        <begin position="26"/>
        <end position="42"/>
    </location>
</feature>
<dbReference type="RefSeq" id="XP_003001528.1">
    <property type="nucleotide sequence ID" value="XM_003001482.1"/>
</dbReference>